<evidence type="ECO:0000313" key="1">
    <source>
        <dbReference type="EMBL" id="MCG2587189.1"/>
    </source>
</evidence>
<gene>
    <name evidence="1" type="ORF">L6773_01335</name>
</gene>
<dbReference type="EMBL" id="JAKLWS010000001">
    <property type="protein sequence ID" value="MCG2587189.1"/>
    <property type="molecule type" value="Genomic_DNA"/>
</dbReference>
<accession>A0ABS9K8L1</accession>
<dbReference type="Proteomes" id="UP001165366">
    <property type="component" value="Unassembled WGS sequence"/>
</dbReference>
<sequence>MKYYLKFISLPTLLAIIYMLLPIASQAQMFSIEEDRPERDRGIELFTMIGLSWEVGEFSYTGNIVDESELLNFNDSILRFRFESQGLDLSLGFGGSITGMNNTSYVNVSGRLFNNFRITRSESFMLLLPLQISSDLLQVQRNNSNAEFQQSSLSLGSGLSTIFKLGEKISFNLKATPNYGFSFSQGQLFGGNLFRMDGKGFLFIDDLFGSNALSIGYHFDYRSYKIDENSNNNDYDYDYTSHSITIGYAF</sequence>
<evidence type="ECO:0000313" key="2">
    <source>
        <dbReference type="Proteomes" id="UP001165366"/>
    </source>
</evidence>
<protein>
    <recommendedName>
        <fullName evidence="3">Outer membrane protein beta-barrel domain-containing protein</fullName>
    </recommendedName>
</protein>
<reference evidence="1" key="1">
    <citation type="submission" date="2022-01" db="EMBL/GenBank/DDBJ databases">
        <authorList>
            <person name="Wang Y."/>
        </authorList>
    </citation>
    <scope>NUCLEOTIDE SEQUENCE</scope>
    <source>
        <strain evidence="1">WB101</strain>
    </source>
</reference>
<comment type="caution">
    <text evidence="1">The sequence shown here is derived from an EMBL/GenBank/DDBJ whole genome shotgun (WGS) entry which is preliminary data.</text>
</comment>
<proteinExistence type="predicted"/>
<keyword evidence="2" id="KW-1185">Reference proteome</keyword>
<organism evidence="1 2">
    <name type="scientific">Rhodohalobacter sulfatireducens</name>
    <dbReference type="NCBI Taxonomy" id="2911366"/>
    <lineage>
        <taxon>Bacteria</taxon>
        <taxon>Pseudomonadati</taxon>
        <taxon>Balneolota</taxon>
        <taxon>Balneolia</taxon>
        <taxon>Balneolales</taxon>
        <taxon>Balneolaceae</taxon>
        <taxon>Rhodohalobacter</taxon>
    </lineage>
</organism>
<reference evidence="1" key="2">
    <citation type="submission" date="2024-05" db="EMBL/GenBank/DDBJ databases">
        <title>Rhodohalobacter halophilus gen. nov., sp. nov., a moderately halophilic member of the family Balneolaceae.</title>
        <authorList>
            <person name="Xia J."/>
        </authorList>
    </citation>
    <scope>NUCLEOTIDE SEQUENCE</scope>
    <source>
        <strain evidence="1">WB101</strain>
    </source>
</reference>
<dbReference type="RefSeq" id="WP_237852033.1">
    <property type="nucleotide sequence ID" value="NZ_JAKLWS010000001.1"/>
</dbReference>
<name>A0ABS9K8L1_9BACT</name>
<evidence type="ECO:0008006" key="3">
    <source>
        <dbReference type="Google" id="ProtNLM"/>
    </source>
</evidence>